<dbReference type="SMART" id="SM00100">
    <property type="entry name" value="cNMP"/>
    <property type="match status" value="2"/>
</dbReference>
<dbReference type="Proteomes" id="UP000005408">
    <property type="component" value="Unassembled WGS sequence"/>
</dbReference>
<evidence type="ECO:0000259" key="2">
    <source>
        <dbReference type="PROSITE" id="PS50042"/>
    </source>
</evidence>
<feature type="compositionally biased region" description="Basic residues" evidence="1">
    <location>
        <begin position="491"/>
        <end position="505"/>
    </location>
</feature>
<dbReference type="SUPFAM" id="SSF51206">
    <property type="entry name" value="cAMP-binding domain-like"/>
    <property type="match status" value="2"/>
</dbReference>
<keyword evidence="4" id="KW-1185">Reference proteome</keyword>
<sequence>MSKKPEEVLGELLRRGSARSRLLGLNNAKAEMREWIKTMSRKRNNMSDLEIAEDSERMLKVVKDATDNKSFYDTMERNREHDGEEEKEEKDLPPVFNKRLFVTQGAVIITKEARRIMAQNARCSPDQDPSLTKSEMLTLRSVVEGLKLIHKGQDYIKNVLSRCVTLENYNAFQYVKKKPWEDTLSCYYVVHGAVEVTYDMSGAGQSSSRNVYQPNIIYSHGTAEYLGIVSAEGRDEDIAPPATVYTKEQCEFIRIDRDRFHRLIEVEETILKNEIQRYFKSGSSILSILADDVQAKILQMIQKHEYPPNKTLLEQGEETEYLYVIVSGRVQCYREVYIPEADRSITFYVCCREKDDFFGEEGVLDHDGSYCKITTTTPTVCYRFHRTALKIVNSEKLERVLQENRHDFVSEEELRDRGYKNHVWNNYKHNRIKESLKEKGKLKYMCKMREHPVADRPPTEEEQTTENMYRFVLKGSKFTPLQVRPLSCHSQRSRPHTAPAHFHKKTSPELDEPSESESDSESEDEETKNKQLMTSKLAKTLDELCTKEEKIIFLKHIKKNLDADSIMNIMDENSEIGRHLKKAWETQDVEQPEQESFMKNGILAIMGSDDIVRKAMAMADKEVSHQRRRRSAKDDKEWNTVVHAENSQAKFLVAANKMRINLLRKNLAAIDKERKLNAQKRIRINRKPYTTESKENVESSKQVKVKGSEKNNHSQGQGDTEKEDGNATLFVSRSQKRWRPSTVNSEVTEGSPTRNHDNTPTRVKLSRPRSAIVTHKEATSYNDKQQTTKHYRSCRSLHNSSNNVSVPVKGLITSRPNSASSRPNSVRGVGRQVFSN</sequence>
<feature type="compositionally biased region" description="Basic and acidic residues" evidence="1">
    <location>
        <begin position="74"/>
        <end position="90"/>
    </location>
</feature>
<feature type="region of interest" description="Disordered" evidence="1">
    <location>
        <begin position="681"/>
        <end position="769"/>
    </location>
</feature>
<feature type="domain" description="Cyclic nucleotide-binding" evidence="2">
    <location>
        <begin position="285"/>
        <end position="390"/>
    </location>
</feature>
<dbReference type="EnsemblMetazoa" id="G21386.2">
    <property type="protein sequence ID" value="G21386.2:cds"/>
    <property type="gene ID" value="G21386"/>
</dbReference>
<evidence type="ECO:0000256" key="1">
    <source>
        <dbReference type="SAM" id="MobiDB-lite"/>
    </source>
</evidence>
<feature type="region of interest" description="Disordered" evidence="1">
    <location>
        <begin position="487"/>
        <end position="531"/>
    </location>
</feature>
<evidence type="ECO:0000313" key="4">
    <source>
        <dbReference type="Proteomes" id="UP000005408"/>
    </source>
</evidence>
<feature type="compositionally biased region" description="Polar residues" evidence="1">
    <location>
        <begin position="796"/>
        <end position="805"/>
    </location>
</feature>
<dbReference type="InterPro" id="IPR014710">
    <property type="entry name" value="RmlC-like_jellyroll"/>
</dbReference>
<proteinExistence type="predicted"/>
<evidence type="ECO:0000313" key="3">
    <source>
        <dbReference type="EnsemblMetazoa" id="G21386.2:cds"/>
    </source>
</evidence>
<dbReference type="PROSITE" id="PS50042">
    <property type="entry name" value="CNMP_BINDING_3"/>
    <property type="match status" value="2"/>
</dbReference>
<feature type="compositionally biased region" description="Acidic residues" evidence="1">
    <location>
        <begin position="509"/>
        <end position="526"/>
    </location>
</feature>
<organism evidence="3 4">
    <name type="scientific">Magallana gigas</name>
    <name type="common">Pacific oyster</name>
    <name type="synonym">Crassostrea gigas</name>
    <dbReference type="NCBI Taxonomy" id="29159"/>
    <lineage>
        <taxon>Eukaryota</taxon>
        <taxon>Metazoa</taxon>
        <taxon>Spiralia</taxon>
        <taxon>Lophotrochozoa</taxon>
        <taxon>Mollusca</taxon>
        <taxon>Bivalvia</taxon>
        <taxon>Autobranchia</taxon>
        <taxon>Pteriomorphia</taxon>
        <taxon>Ostreida</taxon>
        <taxon>Ostreoidea</taxon>
        <taxon>Ostreidae</taxon>
        <taxon>Magallana</taxon>
    </lineage>
</organism>
<dbReference type="CDD" id="cd00038">
    <property type="entry name" value="CAP_ED"/>
    <property type="match status" value="2"/>
</dbReference>
<dbReference type="Pfam" id="PF00027">
    <property type="entry name" value="cNMP_binding"/>
    <property type="match status" value="1"/>
</dbReference>
<protein>
    <recommendedName>
        <fullName evidence="2">Cyclic nucleotide-binding domain-containing protein</fullName>
    </recommendedName>
</protein>
<dbReference type="Gene3D" id="2.60.120.10">
    <property type="entry name" value="Jelly Rolls"/>
    <property type="match status" value="2"/>
</dbReference>
<dbReference type="PANTHER" id="PTHR23011">
    <property type="entry name" value="CYCLIC NUCLEOTIDE-BINDING DOMAIN CONTAINING PROTEIN"/>
    <property type="match status" value="1"/>
</dbReference>
<feature type="domain" description="Cyclic nucleotide-binding" evidence="2">
    <location>
        <begin position="187"/>
        <end position="281"/>
    </location>
</feature>
<dbReference type="InterPro" id="IPR000595">
    <property type="entry name" value="cNMP-bd_dom"/>
</dbReference>
<reference evidence="3" key="1">
    <citation type="submission" date="2022-08" db="UniProtKB">
        <authorList>
            <consortium name="EnsemblMetazoa"/>
        </authorList>
    </citation>
    <scope>IDENTIFICATION</scope>
    <source>
        <strain evidence="3">05x7-T-G4-1.051#20</strain>
    </source>
</reference>
<feature type="region of interest" description="Disordered" evidence="1">
    <location>
        <begin position="70"/>
        <end position="90"/>
    </location>
</feature>
<dbReference type="PANTHER" id="PTHR23011:SF41">
    <property type="entry name" value="CYCLIC NUCLEOTIDE-BINDING DOMAIN-CONTAINING PROTEIN"/>
    <property type="match status" value="1"/>
</dbReference>
<accession>A0A8W8JWS0</accession>
<feature type="compositionally biased region" description="Polar residues" evidence="1">
    <location>
        <begin position="741"/>
        <end position="753"/>
    </location>
</feature>
<feature type="compositionally biased region" description="Low complexity" evidence="1">
    <location>
        <begin position="814"/>
        <end position="825"/>
    </location>
</feature>
<feature type="region of interest" description="Disordered" evidence="1">
    <location>
        <begin position="796"/>
        <end position="836"/>
    </location>
</feature>
<name>A0A8W8JWS0_MAGGI</name>
<dbReference type="InterPro" id="IPR018490">
    <property type="entry name" value="cNMP-bd_dom_sf"/>
</dbReference>
<dbReference type="AlphaFoldDB" id="A0A8W8JWS0"/>